<protein>
    <recommendedName>
        <fullName evidence="2">HTH APSES-type domain-containing protein</fullName>
    </recommendedName>
</protein>
<sequence>MPPESNYSVKYPIQKTPSKYPSSKIAAQVASLKIEKKKYTTNIDSRNFLTVFEYVLGGNWVIWDYHHGLVFFTGLYKICNEGEKWDYLKIIDKYSVNNMSSVKRIRGGYLKIQGTWIPYKLAYEMASRFCYKYRYQLTPLFGEKFASDCVPPSLDKFKNFDKLNVPRFNTPLPATMKRRFSLSIEVSSKKKVEKKKRSKSFTSGDLIEDEDIAELKELLSASKQLHNFNNISRTPKNDTFNYAGFLWKFTNNDRNLNVLGKSDSSNDITKQQQPKIIINGVTKKPITPLASPKEETLIEFPITSPSLDINGSSLQGNGGSSLNLNSSITTTVSDDKNYTYTSNATTRIAPPQEEEEGEDDDDDDEDEEIQDMMIEAEGINEDDLIPQDFDGIETILIAASHLKTNRAKLDLWGLNNENKLNNTNIEKLRLESLRIDHGGDRVLINHSETNKENFGY</sequence>
<dbReference type="AlphaFoldDB" id="A0A9P8Q9W0"/>
<evidence type="ECO:0000259" key="2">
    <source>
        <dbReference type="PROSITE" id="PS51299"/>
    </source>
</evidence>
<dbReference type="GO" id="GO:0033309">
    <property type="term" value="C:SBF transcription complex"/>
    <property type="evidence" value="ECO:0007669"/>
    <property type="project" value="TreeGrafter"/>
</dbReference>
<dbReference type="Gene3D" id="3.10.260.10">
    <property type="entry name" value="Transcription regulator HTH, APSES-type DNA-binding domain"/>
    <property type="match status" value="1"/>
</dbReference>
<feature type="compositionally biased region" description="Acidic residues" evidence="1">
    <location>
        <begin position="352"/>
        <end position="366"/>
    </location>
</feature>
<dbReference type="InterPro" id="IPR036887">
    <property type="entry name" value="HTH_APSES_sf"/>
</dbReference>
<proteinExistence type="predicted"/>
<dbReference type="PANTHER" id="PTHR43828">
    <property type="entry name" value="ASPARAGINASE"/>
    <property type="match status" value="1"/>
</dbReference>
<dbReference type="GO" id="GO:0003677">
    <property type="term" value="F:DNA binding"/>
    <property type="evidence" value="ECO:0007669"/>
    <property type="project" value="InterPro"/>
</dbReference>
<feature type="region of interest" description="Disordered" evidence="1">
    <location>
        <begin position="335"/>
        <end position="366"/>
    </location>
</feature>
<keyword evidence="4" id="KW-1185">Reference proteome</keyword>
<dbReference type="Proteomes" id="UP000774326">
    <property type="component" value="Unassembled WGS sequence"/>
</dbReference>
<dbReference type="PROSITE" id="PS51299">
    <property type="entry name" value="HTH_APSES"/>
    <property type="match status" value="1"/>
</dbReference>
<organism evidence="3 4">
    <name type="scientific">Wickerhamomyces pijperi</name>
    <name type="common">Yeast</name>
    <name type="synonym">Pichia pijperi</name>
    <dbReference type="NCBI Taxonomy" id="599730"/>
    <lineage>
        <taxon>Eukaryota</taxon>
        <taxon>Fungi</taxon>
        <taxon>Dikarya</taxon>
        <taxon>Ascomycota</taxon>
        <taxon>Saccharomycotina</taxon>
        <taxon>Saccharomycetes</taxon>
        <taxon>Phaffomycetales</taxon>
        <taxon>Wickerhamomycetaceae</taxon>
        <taxon>Wickerhamomyces</taxon>
    </lineage>
</organism>
<dbReference type="GO" id="GO:0030907">
    <property type="term" value="C:MBF transcription complex"/>
    <property type="evidence" value="ECO:0007669"/>
    <property type="project" value="TreeGrafter"/>
</dbReference>
<dbReference type="InterPro" id="IPR051642">
    <property type="entry name" value="SWI6-like"/>
</dbReference>
<dbReference type="InterPro" id="IPR003163">
    <property type="entry name" value="Tscrpt_reg_HTH_APSES-type"/>
</dbReference>
<gene>
    <name evidence="3" type="ORF">WICPIJ_003415</name>
</gene>
<accession>A0A9P8Q9W0</accession>
<dbReference type="SUPFAM" id="SSF54616">
    <property type="entry name" value="DNA-binding domain of Mlu1-box binding protein MBP1"/>
    <property type="match status" value="1"/>
</dbReference>
<evidence type="ECO:0000313" key="3">
    <source>
        <dbReference type="EMBL" id="KAH3685615.1"/>
    </source>
</evidence>
<dbReference type="EMBL" id="JAEUBG010001863">
    <property type="protein sequence ID" value="KAH3685615.1"/>
    <property type="molecule type" value="Genomic_DNA"/>
</dbReference>
<reference evidence="3" key="1">
    <citation type="journal article" date="2021" name="Open Biol.">
        <title>Shared evolutionary footprints suggest mitochondrial oxidative damage underlies multiple complex I losses in fungi.</title>
        <authorList>
            <person name="Schikora-Tamarit M.A."/>
            <person name="Marcet-Houben M."/>
            <person name="Nosek J."/>
            <person name="Gabaldon T."/>
        </authorList>
    </citation>
    <scope>NUCLEOTIDE SEQUENCE</scope>
    <source>
        <strain evidence="3">CBS2887</strain>
    </source>
</reference>
<name>A0A9P8Q9W0_WICPI</name>
<feature type="domain" description="HTH APSES-type" evidence="2">
    <location>
        <begin position="38"/>
        <end position="152"/>
    </location>
</feature>
<comment type="caution">
    <text evidence="3">The sequence shown here is derived from an EMBL/GenBank/DDBJ whole genome shotgun (WGS) entry which is preliminary data.</text>
</comment>
<dbReference type="PANTHER" id="PTHR43828:SF5">
    <property type="entry name" value="TRANSCRIPTIONAL REPRESSOR XBP1"/>
    <property type="match status" value="1"/>
</dbReference>
<dbReference type="OrthoDB" id="5562739at2759"/>
<reference evidence="3" key="2">
    <citation type="submission" date="2021-01" db="EMBL/GenBank/DDBJ databases">
        <authorList>
            <person name="Schikora-Tamarit M.A."/>
        </authorList>
    </citation>
    <scope>NUCLEOTIDE SEQUENCE</scope>
    <source>
        <strain evidence="3">CBS2887</strain>
    </source>
</reference>
<evidence type="ECO:0000313" key="4">
    <source>
        <dbReference type="Proteomes" id="UP000774326"/>
    </source>
</evidence>
<dbReference type="GO" id="GO:0000981">
    <property type="term" value="F:DNA-binding transcription factor activity, RNA polymerase II-specific"/>
    <property type="evidence" value="ECO:0007669"/>
    <property type="project" value="UniProtKB-ARBA"/>
</dbReference>
<feature type="compositionally biased region" description="Polar residues" evidence="1">
    <location>
        <begin position="335"/>
        <end position="346"/>
    </location>
</feature>
<evidence type="ECO:0000256" key="1">
    <source>
        <dbReference type="SAM" id="MobiDB-lite"/>
    </source>
</evidence>